<dbReference type="Proteomes" id="UP000663555">
    <property type="component" value="Chromosome"/>
</dbReference>
<dbReference type="InterPro" id="IPR029032">
    <property type="entry name" value="AhpD-like"/>
</dbReference>
<sequence length="186" mass="20881">MNDFTLHDLKSAPEESKPLLEKSCRVFGMIPGLHAVMAEAPGVLNAYQTLHELVMVSSFDNDERTVVWQSINVEHACHYCVPAHTGIAKSMQVSDGLNEALRNESPLPNAKLEALRTFTLAVVRKRGKVSREDLDAFYAAGYGNRQVMEVILILSQKVMSNYINHIAETPIDEPFKPFEWKKEKPA</sequence>
<protein>
    <submittedName>
        <fullName evidence="1">Carboxymuconolactone decarboxylase family protein</fullName>
    </submittedName>
</protein>
<dbReference type="EMBL" id="CP071247">
    <property type="protein sequence ID" value="QSP95669.1"/>
    <property type="molecule type" value="Genomic_DNA"/>
</dbReference>
<keyword evidence="2" id="KW-1185">Reference proteome</keyword>
<dbReference type="PANTHER" id="PTHR35446">
    <property type="entry name" value="SI:CH211-175M2.5"/>
    <property type="match status" value="1"/>
</dbReference>
<dbReference type="Gene3D" id="1.20.1290.10">
    <property type="entry name" value="AhpD-like"/>
    <property type="match status" value="1"/>
</dbReference>
<accession>A0ABX7MWB2</accession>
<dbReference type="PANTHER" id="PTHR35446:SF3">
    <property type="entry name" value="CMD DOMAIN-CONTAINING PROTEIN"/>
    <property type="match status" value="1"/>
</dbReference>
<evidence type="ECO:0000313" key="1">
    <source>
        <dbReference type="EMBL" id="QSP95669.1"/>
    </source>
</evidence>
<evidence type="ECO:0000313" key="2">
    <source>
        <dbReference type="Proteomes" id="UP000663555"/>
    </source>
</evidence>
<dbReference type="RefSeq" id="WP_206644906.1">
    <property type="nucleotide sequence ID" value="NZ_CP071247.1"/>
</dbReference>
<name>A0ABX7MWB2_9GAMM</name>
<organism evidence="1 2">
    <name type="scientific">Marinobacter salinisoli</name>
    <dbReference type="NCBI Taxonomy" id="2769486"/>
    <lineage>
        <taxon>Bacteria</taxon>
        <taxon>Pseudomonadati</taxon>
        <taxon>Pseudomonadota</taxon>
        <taxon>Gammaproteobacteria</taxon>
        <taxon>Pseudomonadales</taxon>
        <taxon>Marinobacteraceae</taxon>
        <taxon>Marinobacter</taxon>
    </lineage>
</organism>
<gene>
    <name evidence="1" type="ORF">LPB19_04445</name>
</gene>
<dbReference type="SUPFAM" id="SSF69118">
    <property type="entry name" value="AhpD-like"/>
    <property type="match status" value="1"/>
</dbReference>
<proteinExistence type="predicted"/>
<reference evidence="1 2" key="1">
    <citation type="submission" date="2021-03" db="EMBL/GenBank/DDBJ databases">
        <title>Genome sequencing of Marinobacter sp. LPB0319.</title>
        <authorList>
            <person name="Kim J."/>
        </authorList>
    </citation>
    <scope>NUCLEOTIDE SEQUENCE [LARGE SCALE GENOMIC DNA]</scope>
    <source>
        <strain evidence="1 2">LPB0319</strain>
    </source>
</reference>